<dbReference type="EMBL" id="JAASTW010000001">
    <property type="protein sequence ID" value="MBC1487460.1"/>
    <property type="molecule type" value="Genomic_DNA"/>
</dbReference>
<accession>A0A7X1C7Y9</accession>
<dbReference type="GO" id="GO:0051213">
    <property type="term" value="F:dioxygenase activity"/>
    <property type="evidence" value="ECO:0007669"/>
    <property type="project" value="UniProtKB-KW"/>
</dbReference>
<keyword evidence="2" id="KW-0560">Oxidoreductase</keyword>
<gene>
    <name evidence="2" type="ORF">HCJ38_00245</name>
</gene>
<dbReference type="RefSeq" id="WP_185380379.1">
    <property type="nucleotide sequence ID" value="NZ_JAASTW010000001.1"/>
</dbReference>
<dbReference type="InterPro" id="IPR028973">
    <property type="entry name" value="PhnB-like"/>
</dbReference>
<dbReference type="Proteomes" id="UP000561617">
    <property type="component" value="Unassembled WGS sequence"/>
</dbReference>
<dbReference type="SUPFAM" id="SSF54593">
    <property type="entry name" value="Glyoxalase/Bleomycin resistance protein/Dihydroxybiphenyl dioxygenase"/>
    <property type="match status" value="1"/>
</dbReference>
<evidence type="ECO:0000259" key="1">
    <source>
        <dbReference type="Pfam" id="PF06983"/>
    </source>
</evidence>
<dbReference type="PANTHER" id="PTHR33990">
    <property type="entry name" value="PROTEIN YJDN-RELATED"/>
    <property type="match status" value="1"/>
</dbReference>
<proteinExistence type="predicted"/>
<dbReference type="Pfam" id="PF06983">
    <property type="entry name" value="3-dmu-9_3-mt"/>
    <property type="match status" value="1"/>
</dbReference>
<sequence length="147" mass="16345">MADLYPYLSFDNAKEALSYYEEVFGATDIIRVPVNEEQSEMFGVPKDSLENTTAHGGFTVLGAKLFCADSFGKSVSATNQISIMLELNNEDPVAVAEADAFYERISKSGKVKITMPYAEQFWGGKMGHFEDAYGISWMLHSEPYSKL</sequence>
<organism evidence="2 3">
    <name type="scientific">Listeria immobilis</name>
    <dbReference type="NCBI Taxonomy" id="2713502"/>
    <lineage>
        <taxon>Bacteria</taxon>
        <taxon>Bacillati</taxon>
        <taxon>Bacillota</taxon>
        <taxon>Bacilli</taxon>
        <taxon>Bacillales</taxon>
        <taxon>Listeriaceae</taxon>
        <taxon>Listeria</taxon>
    </lineage>
</organism>
<dbReference type="Gene3D" id="3.10.180.10">
    <property type="entry name" value="2,3-Dihydroxybiphenyl 1,2-Dioxygenase, domain 1"/>
    <property type="match status" value="1"/>
</dbReference>
<comment type="caution">
    <text evidence="2">The sequence shown here is derived from an EMBL/GenBank/DDBJ whole genome shotgun (WGS) entry which is preliminary data.</text>
</comment>
<reference evidence="2 3" key="1">
    <citation type="submission" date="2020-03" db="EMBL/GenBank/DDBJ databases">
        <title>Soil Listeria distribution.</title>
        <authorList>
            <person name="Liao J."/>
            <person name="Wiedmann M."/>
        </authorList>
    </citation>
    <scope>NUCLEOTIDE SEQUENCE [LARGE SCALE GENOMIC DNA]</scope>
    <source>
        <strain evidence="2 3">FSL L7-1554</strain>
    </source>
</reference>
<dbReference type="CDD" id="cd06588">
    <property type="entry name" value="PhnB_like"/>
    <property type="match status" value="1"/>
</dbReference>
<name>A0A7X1C7Y9_9LIST</name>
<evidence type="ECO:0000313" key="3">
    <source>
        <dbReference type="Proteomes" id="UP000561617"/>
    </source>
</evidence>
<feature type="domain" description="PhnB-like" evidence="1">
    <location>
        <begin position="5"/>
        <end position="138"/>
    </location>
</feature>
<dbReference type="AlphaFoldDB" id="A0A7X1C7Y9"/>
<keyword evidence="2" id="KW-0223">Dioxygenase</keyword>
<protein>
    <submittedName>
        <fullName evidence="2">Glyoxalase/bleomycin resistance/extradiol dioxygenase family protein</fullName>
    </submittedName>
</protein>
<dbReference type="PANTHER" id="PTHR33990:SF5">
    <property type="entry name" value="PHNB-LIKE DOMAIN-CONTAINING PROTEIN"/>
    <property type="match status" value="1"/>
</dbReference>
<evidence type="ECO:0000313" key="2">
    <source>
        <dbReference type="EMBL" id="MBC1487460.1"/>
    </source>
</evidence>
<dbReference type="InterPro" id="IPR029068">
    <property type="entry name" value="Glyas_Bleomycin-R_OHBP_Dase"/>
</dbReference>